<accession>A0AAW0DKF9</accession>
<proteinExistence type="predicted"/>
<evidence type="ECO:0000313" key="2">
    <source>
        <dbReference type="Proteomes" id="UP001362999"/>
    </source>
</evidence>
<dbReference type="AlphaFoldDB" id="A0AAW0DKF9"/>
<dbReference type="Proteomes" id="UP001362999">
    <property type="component" value="Unassembled WGS sequence"/>
</dbReference>
<gene>
    <name evidence="1" type="ORF">R3P38DRAFT_3595996</name>
</gene>
<comment type="caution">
    <text evidence="1">The sequence shown here is derived from an EMBL/GenBank/DDBJ whole genome shotgun (WGS) entry which is preliminary data.</text>
</comment>
<name>A0AAW0DKF9_9AGAR</name>
<organism evidence="1 2">
    <name type="scientific">Favolaschia claudopus</name>
    <dbReference type="NCBI Taxonomy" id="2862362"/>
    <lineage>
        <taxon>Eukaryota</taxon>
        <taxon>Fungi</taxon>
        <taxon>Dikarya</taxon>
        <taxon>Basidiomycota</taxon>
        <taxon>Agaricomycotina</taxon>
        <taxon>Agaricomycetes</taxon>
        <taxon>Agaricomycetidae</taxon>
        <taxon>Agaricales</taxon>
        <taxon>Marasmiineae</taxon>
        <taxon>Mycenaceae</taxon>
        <taxon>Favolaschia</taxon>
    </lineage>
</organism>
<evidence type="ECO:0000313" key="1">
    <source>
        <dbReference type="EMBL" id="KAK7052672.1"/>
    </source>
</evidence>
<protein>
    <submittedName>
        <fullName evidence="1">Uncharacterized protein</fullName>
    </submittedName>
</protein>
<reference evidence="1 2" key="1">
    <citation type="journal article" date="2024" name="J Genomics">
        <title>Draft genome sequencing and assembly of Favolaschia claudopus CIRM-BRFM 2984 isolated from oak limbs.</title>
        <authorList>
            <person name="Navarro D."/>
            <person name="Drula E."/>
            <person name="Chaduli D."/>
            <person name="Cazenave R."/>
            <person name="Ahrendt S."/>
            <person name="Wang J."/>
            <person name="Lipzen A."/>
            <person name="Daum C."/>
            <person name="Barry K."/>
            <person name="Grigoriev I.V."/>
            <person name="Favel A."/>
            <person name="Rosso M.N."/>
            <person name="Martin F."/>
        </authorList>
    </citation>
    <scope>NUCLEOTIDE SEQUENCE [LARGE SCALE GENOMIC DNA]</scope>
    <source>
        <strain evidence="1 2">CIRM-BRFM 2984</strain>
    </source>
</reference>
<keyword evidence="2" id="KW-1185">Reference proteome</keyword>
<sequence length="503" mass="55453">MLETQATLVFPQLEVRWPAIDPQPTFNSVDNILAPLNLRLAAHILRSSSHTTVFLPVCESTPKLESETARRLLATEPTASDHKDLGGNVSQTQFIIGESPRFWIPQIARLYPVYQAAESWTSRTSDAFGLCTRPFGAPSPSVPPASNPRAHLKRKSARRGARYIHRIRFFGNVLASDTYFSNASSGRVSPGSTSLPPSLHADLALTSLLRVNCSTSFIWRIALSITINPFTSRLRALTSLPSTCASASLLLLQWTSSAPDALRARISYSSPHASRSGSATLRDLCPQIPRSSPVPLRTQLQGFTCSPRLELFTPQRMADTSHIRRKRALSVPASSAPSLAPRVDMRRRSEMKFSYNVALRLAVLTLSRLVRWQNEIVHGLPAPRSIVLLGLVPRSFRRCSPPRPGGGDCDTFLVHARLHPPFLIPQPTASMAPFSSYTTASFVSFSIGEQIRIQMIGVWRRFACARKHRLCAGGPMACLPTKTVSPRSCLLFSVRAWMDAVAR</sequence>
<dbReference type="EMBL" id="JAWWNJ010000007">
    <property type="protein sequence ID" value="KAK7052672.1"/>
    <property type="molecule type" value="Genomic_DNA"/>
</dbReference>